<evidence type="ECO:0000256" key="1">
    <source>
        <dbReference type="SAM" id="SignalP"/>
    </source>
</evidence>
<gene>
    <name evidence="2" type="ORF">DPMN_045529</name>
</gene>
<evidence type="ECO:0000313" key="2">
    <source>
        <dbReference type="EMBL" id="KAH3738886.1"/>
    </source>
</evidence>
<protein>
    <submittedName>
        <fullName evidence="2">Uncharacterized protein</fullName>
    </submittedName>
</protein>
<reference evidence="2" key="2">
    <citation type="submission" date="2020-11" db="EMBL/GenBank/DDBJ databases">
        <authorList>
            <person name="McCartney M.A."/>
            <person name="Auch B."/>
            <person name="Kono T."/>
            <person name="Mallez S."/>
            <person name="Becker A."/>
            <person name="Gohl D.M."/>
            <person name="Silverstein K.A.T."/>
            <person name="Koren S."/>
            <person name="Bechman K.B."/>
            <person name="Herman A."/>
            <person name="Abrahante J.E."/>
            <person name="Garbe J."/>
        </authorList>
    </citation>
    <scope>NUCLEOTIDE SEQUENCE</scope>
    <source>
        <strain evidence="2">Duluth1</strain>
        <tissue evidence="2">Whole animal</tissue>
    </source>
</reference>
<keyword evidence="3" id="KW-1185">Reference proteome</keyword>
<feature type="signal peptide" evidence="1">
    <location>
        <begin position="1"/>
        <end position="22"/>
    </location>
</feature>
<accession>A0A9D4D4B7</accession>
<dbReference type="AlphaFoldDB" id="A0A9D4D4B7"/>
<reference evidence="2" key="1">
    <citation type="journal article" date="2019" name="bioRxiv">
        <title>The Genome of the Zebra Mussel, Dreissena polymorpha: A Resource for Invasive Species Research.</title>
        <authorList>
            <person name="McCartney M.A."/>
            <person name="Auch B."/>
            <person name="Kono T."/>
            <person name="Mallez S."/>
            <person name="Zhang Y."/>
            <person name="Obille A."/>
            <person name="Becker A."/>
            <person name="Abrahante J.E."/>
            <person name="Garbe J."/>
            <person name="Badalamenti J.P."/>
            <person name="Herman A."/>
            <person name="Mangelson H."/>
            <person name="Liachko I."/>
            <person name="Sullivan S."/>
            <person name="Sone E.D."/>
            <person name="Koren S."/>
            <person name="Silverstein K.A.T."/>
            <person name="Beckman K.B."/>
            <person name="Gohl D.M."/>
        </authorList>
    </citation>
    <scope>NUCLEOTIDE SEQUENCE</scope>
    <source>
        <strain evidence="2">Duluth1</strain>
        <tissue evidence="2">Whole animal</tissue>
    </source>
</reference>
<dbReference type="EMBL" id="JAIWYP010000011">
    <property type="protein sequence ID" value="KAH3738886.1"/>
    <property type="molecule type" value="Genomic_DNA"/>
</dbReference>
<comment type="caution">
    <text evidence="2">The sequence shown here is derived from an EMBL/GenBank/DDBJ whole genome shotgun (WGS) entry which is preliminary data.</text>
</comment>
<sequence length="50" mass="5249">MSAAWLLVSSSVLLGLVTVTVAAPWHDDGSPANAVLGIGSLRYGNRKEHM</sequence>
<proteinExistence type="predicted"/>
<feature type="chain" id="PRO_5039349868" evidence="1">
    <location>
        <begin position="23"/>
        <end position="50"/>
    </location>
</feature>
<dbReference type="Proteomes" id="UP000828390">
    <property type="component" value="Unassembled WGS sequence"/>
</dbReference>
<keyword evidence="1" id="KW-0732">Signal</keyword>
<organism evidence="2 3">
    <name type="scientific">Dreissena polymorpha</name>
    <name type="common">Zebra mussel</name>
    <name type="synonym">Mytilus polymorpha</name>
    <dbReference type="NCBI Taxonomy" id="45954"/>
    <lineage>
        <taxon>Eukaryota</taxon>
        <taxon>Metazoa</taxon>
        <taxon>Spiralia</taxon>
        <taxon>Lophotrochozoa</taxon>
        <taxon>Mollusca</taxon>
        <taxon>Bivalvia</taxon>
        <taxon>Autobranchia</taxon>
        <taxon>Heteroconchia</taxon>
        <taxon>Euheterodonta</taxon>
        <taxon>Imparidentia</taxon>
        <taxon>Neoheterodontei</taxon>
        <taxon>Myida</taxon>
        <taxon>Dreissenoidea</taxon>
        <taxon>Dreissenidae</taxon>
        <taxon>Dreissena</taxon>
    </lineage>
</organism>
<evidence type="ECO:0000313" key="3">
    <source>
        <dbReference type="Proteomes" id="UP000828390"/>
    </source>
</evidence>
<name>A0A9D4D4B7_DREPO</name>